<feature type="region of interest" description="Disordered" evidence="1">
    <location>
        <begin position="100"/>
        <end position="126"/>
    </location>
</feature>
<dbReference type="InParanoid" id="D8ULS3"/>
<feature type="region of interest" description="Disordered" evidence="1">
    <location>
        <begin position="179"/>
        <end position="203"/>
    </location>
</feature>
<evidence type="ECO:0000313" key="2">
    <source>
        <dbReference type="EMBL" id="EFJ39327.1"/>
    </source>
</evidence>
<evidence type="ECO:0000256" key="1">
    <source>
        <dbReference type="SAM" id="MobiDB-lite"/>
    </source>
</evidence>
<dbReference type="AlphaFoldDB" id="D8ULS3"/>
<name>D8ULS3_VOLCA</name>
<protein>
    <submittedName>
        <fullName evidence="2">Uncharacterized protein</fullName>
    </submittedName>
</protein>
<organism evidence="3">
    <name type="scientific">Volvox carteri f. nagariensis</name>
    <dbReference type="NCBI Taxonomy" id="3068"/>
    <lineage>
        <taxon>Eukaryota</taxon>
        <taxon>Viridiplantae</taxon>
        <taxon>Chlorophyta</taxon>
        <taxon>core chlorophytes</taxon>
        <taxon>Chlorophyceae</taxon>
        <taxon>CS clade</taxon>
        <taxon>Chlamydomonadales</taxon>
        <taxon>Volvocaceae</taxon>
        <taxon>Volvox</taxon>
    </lineage>
</organism>
<dbReference type="EMBL" id="GL378677">
    <property type="protein sequence ID" value="EFJ39327.1"/>
    <property type="molecule type" value="Genomic_DNA"/>
</dbReference>
<dbReference type="Proteomes" id="UP000001058">
    <property type="component" value="Unassembled WGS sequence"/>
</dbReference>
<feature type="region of interest" description="Disordered" evidence="1">
    <location>
        <begin position="301"/>
        <end position="327"/>
    </location>
</feature>
<reference evidence="2 3" key="1">
    <citation type="journal article" date="2010" name="Science">
        <title>Genomic analysis of organismal complexity in the multicellular green alga Volvox carteri.</title>
        <authorList>
            <person name="Prochnik S.E."/>
            <person name="Umen J."/>
            <person name="Nedelcu A.M."/>
            <person name="Hallmann A."/>
            <person name="Miller S.M."/>
            <person name="Nishii I."/>
            <person name="Ferris P."/>
            <person name="Kuo A."/>
            <person name="Mitros T."/>
            <person name="Fritz-Laylin L.K."/>
            <person name="Hellsten U."/>
            <person name="Chapman J."/>
            <person name="Simakov O."/>
            <person name="Rensing S.A."/>
            <person name="Terry A."/>
            <person name="Pangilinan J."/>
            <person name="Kapitonov V."/>
            <person name="Jurka J."/>
            <person name="Salamov A."/>
            <person name="Shapiro H."/>
            <person name="Schmutz J."/>
            <person name="Grimwood J."/>
            <person name="Lindquist E."/>
            <person name="Lucas S."/>
            <person name="Grigoriev I.V."/>
            <person name="Schmitt R."/>
            <person name="Kirk D."/>
            <person name="Rokhsar D.S."/>
        </authorList>
    </citation>
    <scope>NUCLEOTIDE SEQUENCE [LARGE SCALE GENOMIC DNA]</scope>
    <source>
        <strain evidence="3">f. Nagariensis / Eve</strain>
    </source>
</reference>
<feature type="non-terminal residue" evidence="2">
    <location>
        <position position="1"/>
    </location>
</feature>
<gene>
    <name evidence="2" type="ORF">VOLCADRAFT_101109</name>
</gene>
<proteinExistence type="predicted"/>
<accession>D8ULS3</accession>
<dbReference type="RefSeq" id="XP_002959609.1">
    <property type="nucleotide sequence ID" value="XM_002959563.1"/>
</dbReference>
<evidence type="ECO:0000313" key="3">
    <source>
        <dbReference type="Proteomes" id="UP000001058"/>
    </source>
</evidence>
<dbReference type="GeneID" id="9614489"/>
<sequence>VLLVMPPAYWQDLRELARKQQSAAPADAAAAAVPAAVPAGAPAGAPLAHCAFSFDRTPFVRMHEALLRAALQPQQLRPPPPPPQELDTDTASRQAGLPVFPDELFPAVPPPPPQQQQDVEEVEVGTPDAAADEELAEVAAQLRLMGGTALNPEQRLAHRQDRNAQILKAAELPQLAPLMFRPSSGSSNGGAGPGGTSRQQHSFPFYPSATTAAAGRSAKLLLAAPQNYSADLITSSLARVVEAKAAVLPYCLIDEATAAFRLPTPQELDRAQVVVCSCSAAGILHESSALLQPLRSIQQQQQPKAARKASASSSANGNAGGGGGGNSSSINGSSAVLFSHVLVDEAGQVLSWPRRALGGQSGTGLGWEMERGLLANVIYGFSKLDWIMFPVRLSSERNKI</sequence>
<dbReference type="KEGG" id="vcn:VOLCADRAFT_101109"/>
<keyword evidence="3" id="KW-1185">Reference proteome</keyword>